<evidence type="ECO:0000259" key="1">
    <source>
        <dbReference type="PROSITE" id="PS51186"/>
    </source>
</evidence>
<evidence type="ECO:0000313" key="3">
    <source>
        <dbReference type="Proteomes" id="UP000828251"/>
    </source>
</evidence>
<dbReference type="Proteomes" id="UP000828251">
    <property type="component" value="Unassembled WGS sequence"/>
</dbReference>
<feature type="domain" description="N-acetyltransferase" evidence="1">
    <location>
        <begin position="132"/>
        <end position="294"/>
    </location>
</feature>
<keyword evidence="3" id="KW-1185">Reference proteome</keyword>
<organism evidence="2 3">
    <name type="scientific">Gossypium stocksii</name>
    <dbReference type="NCBI Taxonomy" id="47602"/>
    <lineage>
        <taxon>Eukaryota</taxon>
        <taxon>Viridiplantae</taxon>
        <taxon>Streptophyta</taxon>
        <taxon>Embryophyta</taxon>
        <taxon>Tracheophyta</taxon>
        <taxon>Spermatophyta</taxon>
        <taxon>Magnoliopsida</taxon>
        <taxon>eudicotyledons</taxon>
        <taxon>Gunneridae</taxon>
        <taxon>Pentapetalae</taxon>
        <taxon>rosids</taxon>
        <taxon>malvids</taxon>
        <taxon>Malvales</taxon>
        <taxon>Malvaceae</taxon>
        <taxon>Malvoideae</taxon>
        <taxon>Gossypium</taxon>
    </lineage>
</organism>
<dbReference type="AlphaFoldDB" id="A0A9D4ADF6"/>
<accession>A0A9D4ADF6</accession>
<dbReference type="InterPro" id="IPR000182">
    <property type="entry name" value="GNAT_dom"/>
</dbReference>
<evidence type="ECO:0000313" key="2">
    <source>
        <dbReference type="EMBL" id="KAH1107700.1"/>
    </source>
</evidence>
<dbReference type="EMBL" id="JAIQCV010000004">
    <property type="protein sequence ID" value="KAH1107700.1"/>
    <property type="molecule type" value="Genomic_DNA"/>
</dbReference>
<comment type="caution">
    <text evidence="2">The sequence shown here is derived from an EMBL/GenBank/DDBJ whole genome shotgun (WGS) entry which is preliminary data.</text>
</comment>
<dbReference type="Gene3D" id="3.40.630.30">
    <property type="match status" value="1"/>
</dbReference>
<dbReference type="SUPFAM" id="SSF55729">
    <property type="entry name" value="Acyl-CoA N-acyltransferases (Nat)"/>
    <property type="match status" value="1"/>
</dbReference>
<proteinExistence type="predicted"/>
<dbReference type="PANTHER" id="PTHR47876:SF2">
    <property type="entry name" value="GCN5-RELATED N-ACETYLTRANSFERASE 7, CHLOROPLASTIC"/>
    <property type="match status" value="1"/>
</dbReference>
<name>A0A9D4ADF6_9ROSI</name>
<dbReference type="Pfam" id="PF00583">
    <property type="entry name" value="Acetyltransf_1"/>
    <property type="match status" value="1"/>
</dbReference>
<dbReference type="InterPro" id="IPR016181">
    <property type="entry name" value="Acyl_CoA_acyltransferase"/>
</dbReference>
<dbReference type="PANTHER" id="PTHR47876">
    <property type="entry name" value="OS08G0260000 PROTEIN"/>
    <property type="match status" value="1"/>
</dbReference>
<dbReference type="GO" id="GO:0016747">
    <property type="term" value="F:acyltransferase activity, transferring groups other than amino-acyl groups"/>
    <property type="evidence" value="ECO:0007669"/>
    <property type="project" value="InterPro"/>
</dbReference>
<gene>
    <name evidence="2" type="ORF">J1N35_011468</name>
</gene>
<reference evidence="2 3" key="1">
    <citation type="journal article" date="2021" name="Plant Biotechnol. J.">
        <title>Multi-omics assisted identification of the key and species-specific regulatory components of drought-tolerant mechanisms in Gossypium stocksii.</title>
        <authorList>
            <person name="Yu D."/>
            <person name="Ke L."/>
            <person name="Zhang D."/>
            <person name="Wu Y."/>
            <person name="Sun Y."/>
            <person name="Mei J."/>
            <person name="Sun J."/>
            <person name="Sun Y."/>
        </authorList>
    </citation>
    <scope>NUCLEOTIDE SEQUENCE [LARGE SCALE GENOMIC DNA]</scope>
    <source>
        <strain evidence="3">cv. E1</strain>
        <tissue evidence="2">Leaf</tissue>
    </source>
</reference>
<protein>
    <recommendedName>
        <fullName evidence="1">N-acetyltransferase domain-containing protein</fullName>
    </recommendedName>
</protein>
<dbReference type="OrthoDB" id="41532at2759"/>
<dbReference type="GO" id="GO:0009507">
    <property type="term" value="C:chloroplast"/>
    <property type="evidence" value="ECO:0007669"/>
    <property type="project" value="TreeGrafter"/>
</dbReference>
<dbReference type="PROSITE" id="PS51186">
    <property type="entry name" value="GNAT"/>
    <property type="match status" value="1"/>
</dbReference>
<sequence>MVLLFSLPPPSPSPSSSPSFSSHCFSISLSSGHQSCRRIRFLPVAATTTTHNRQHFIPLDKSSLAVAEASEEDQLWAAACLRVRSFYDFQPSSYGIHDHKRYLAEREFVALKERIAGKREGFKRVSCINATLPLSQLSSSANDLCAACKDPYFTQAEIQGETWSDFQPHQFTSDGEDRVVVGTLDLNQCLWLPEEIAGTKPEGIEADFGRAYLSNVCVARELHRNGLGYDIVTKSKIVAEEWGITDLYVHVAVDNEPAKNLYMKSGFIHENDEPAWQARFLDRPRRILLWIGLPCTNEL</sequence>